<dbReference type="EMBL" id="LAZR01042196">
    <property type="protein sequence ID" value="KKL10109.1"/>
    <property type="molecule type" value="Genomic_DNA"/>
</dbReference>
<comment type="caution">
    <text evidence="1">The sequence shown here is derived from an EMBL/GenBank/DDBJ whole genome shotgun (WGS) entry which is preliminary data.</text>
</comment>
<protein>
    <submittedName>
        <fullName evidence="1">Uncharacterized protein</fullName>
    </submittedName>
</protein>
<gene>
    <name evidence="1" type="ORF">LCGC14_2559090</name>
</gene>
<evidence type="ECO:0000313" key="1">
    <source>
        <dbReference type="EMBL" id="KKL10109.1"/>
    </source>
</evidence>
<sequence>MKRLDVDKRGYVRGWHDACRTYRLR</sequence>
<reference evidence="1" key="1">
    <citation type="journal article" date="2015" name="Nature">
        <title>Complex archaea that bridge the gap between prokaryotes and eukaryotes.</title>
        <authorList>
            <person name="Spang A."/>
            <person name="Saw J.H."/>
            <person name="Jorgensen S.L."/>
            <person name="Zaremba-Niedzwiedzka K."/>
            <person name="Martijn J."/>
            <person name="Lind A.E."/>
            <person name="van Eijk R."/>
            <person name="Schleper C."/>
            <person name="Guy L."/>
            <person name="Ettema T.J."/>
        </authorList>
    </citation>
    <scope>NUCLEOTIDE SEQUENCE</scope>
</reference>
<name>A0A0F9AKI5_9ZZZZ</name>
<accession>A0A0F9AKI5</accession>
<feature type="non-terminal residue" evidence="1">
    <location>
        <position position="25"/>
    </location>
</feature>
<dbReference type="AlphaFoldDB" id="A0A0F9AKI5"/>
<proteinExistence type="predicted"/>
<organism evidence="1">
    <name type="scientific">marine sediment metagenome</name>
    <dbReference type="NCBI Taxonomy" id="412755"/>
    <lineage>
        <taxon>unclassified sequences</taxon>
        <taxon>metagenomes</taxon>
        <taxon>ecological metagenomes</taxon>
    </lineage>
</organism>